<keyword evidence="5" id="KW-0813">Transport</keyword>
<proteinExistence type="inferred from homology"/>
<sequence>MNAWSYLSSGFTNIPLPSNIQKRLYKFLLRKALGQFLAKDLDMENFDFELLNGSLELRDLELNLDAINDLLIDTPFMVVQGRVGSISACLPWFNWSGETILKLQGLNLTLKPISEKRTRQACDSEDEGSPVMSSSLHFADDFLKTEMEPDQDQELYKSIQQLQDPEEIDVDYGGTGGLQVLTSVIDKMLAKVKMDVIDTVIHVIHPSAVTLAGDLYQRTGGGGGGGDNNGNKEYSLDIEIPKISYFDETPSFSDNITNPTAVPAANMVESSILIPPSSDEIIKIITISSPKIWLRSCNILPLYSQPSRSETTLDMNDSSDDTTDLSQTEFFEASEGDSNLFRRESLHSSFMTGSITPKAYSSLHIQEQHDRPYEALLFTTMDKDNWIRLKTRPASSLSPQPTQQSHQYPSSPSPSPAQTDTKNIDVYFSHIRTVITPKQVAFMLDILTATNAPDPSTSTTTSPSPLSSRNRRPSSNLEQVVRDQRRPSTTDLSPPHTSGLDPYSSQTRRKPSSSKKSSHDVPSSPAPGIKIKLQIPLMEHFFFYDELPPTSPSSATDPPTNETSHLKIWIHQLIIRLQQYPPHNRSNAKPDGIRRVPLPRIDTATASSSSHLPPIASVLDFRIQNMGVVEWVTPPPNLMDPPSTPSSPSPVTMQYNCYLPILEFTDSICSDYDDSLKFPTYSHQPSTSRPASSDHSNSRGRTKKDVIRIRFEKRSAVKLDQFKETSSYDQDLNTEVQAFTLFVDPNIADRLENYAYVLVNHSRNSPANPDTSEKISASEHSFGQKIYEDLGNANKEYQQRIQARVRLAFIRLVLYAPDMSQSSTRDEFNDKFHQDILSVDVKKINACWNTVDLDWINVFLKQAQDPLTRCWFAAKCLDGQDSISSVSLTPSMEITLRSSTSDIPHPPSSARPGYFGTGSDIPTNLFEHLSRNEAFHSEEKIHVPVEDQAESAMVFKQRTIETSFIVVNCHLPTTYMTLSKQTWDKVQLIQNDLLLWQPKIIAQLEQDQDRANTSTTGSMLSEPFRTPTYRRYSDMESSYTSVLSQSHERLGQSQDPQNPSLFSVIAVMSDGKTKVVTKATEWDLTNKNAFDFLGIWDLHTNGKEPTATSTYRLQFSDFRYFAVIKHLGMNENITTLDIEDLTLDGLHDDNSKTPLFYRTLPKSLSPKRNTSMVSIFSRLTTIPELNKQNKSTSVVACNLCWRFTPDLTFLENLIGFQKAPDDLVFIDPPTQYIKVYAHVLDTSIDYKPLHMPSRAVIVLDNLQVITDILAGQPLVDIKTFIQSVDFFLVDDAGEMDFKRIQQTSRSLDARNYWSLLGMASVLTSRNLETQVKVKLDEMLAAPGIEVAILNDILTLEGCTDSFQSLNNFITYVANDGDRLFARNEGEQDLKSASKKPKKRTHTTLLKTKEDMLASLDEDAFKHQQQHQKPLSAATRTPSSSSPSSSSHHTSMLTDLKMVEGYYSGAAGTSSSALPHSILRPRKPRRKHYQHQKAPEDIVRILINEAQEFDIVENYYGIDNAKVARKPMVDVRRSTLSLRVRDVDIIWKLYSGYDWAYVRSSTDSLSYINATSASTPPSSSAANHQTTSASAAMSSPSSSSSIRRPSNRPSSSSSNRRYSVTHSNTTDSFPRTSTNSSLLPLADRLSFVGQSSPPYAGHLDKGASTHYYGADIGTSNSFDDYRHSPSSSVESRKSAATSASTSTSHRRRQQQQQQHHHHRRINGSADMELRIEGICFELDKMLPDEQTCLHSHLEIRDIEIVDNIKTSAWDTFFGCLRSDSPSSLPRETGSCMLVVDLIGTRPVIQDTTVEYRLRIKTLPMRLFVDQDALNFLTTFFAFNSSILRSAPGAKSSSTTSTGSPATGPSPLATNRDTTKDDDLFFQSVEIFPIDLKIDYKPKYFSYDNIKEGQYTELANVFQLEGAKLNLSAVKLNGVNGIQKLLDRLSQEWVPHIKNTQLIHMLSGVSPIRSMVNLGSGVADLFLLPIQQYRKDGRVIKGLQRGTQSFARSTAMEVIKLSARLASGTQVILEHADGFLSSTSGVNEQQQRRQQQQPHQTSRWSDTDSGNTTGNLDQKDGMVSSSSSPISTVIGSRTSEDMVFVFTDRNINTEDN</sequence>
<dbReference type="STRING" id="4829.A0A163JVF9"/>
<dbReference type="GO" id="GO:0005789">
    <property type="term" value="C:endoplasmic reticulum membrane"/>
    <property type="evidence" value="ECO:0007669"/>
    <property type="project" value="UniProtKB-SubCell"/>
</dbReference>
<feature type="compositionally biased region" description="Polar residues" evidence="12">
    <location>
        <begin position="1619"/>
        <end position="1634"/>
    </location>
</feature>
<comment type="similarity">
    <text evidence="3">Belongs to the ATG2 family.</text>
</comment>
<feature type="region of interest" description="Disordered" evidence="12">
    <location>
        <begin position="1678"/>
        <end position="1722"/>
    </location>
</feature>
<dbReference type="GO" id="GO:0034727">
    <property type="term" value="P:piecemeal microautophagy of the nucleus"/>
    <property type="evidence" value="ECO:0007669"/>
    <property type="project" value="TreeGrafter"/>
</dbReference>
<dbReference type="PANTHER" id="PTHR13190:SF1">
    <property type="entry name" value="AUTOPHAGY-RELATED 2, ISOFORM A"/>
    <property type="match status" value="1"/>
</dbReference>
<keyword evidence="6" id="KW-0256">Endoplasmic reticulum</keyword>
<dbReference type="GO" id="GO:0000422">
    <property type="term" value="P:autophagy of mitochondrion"/>
    <property type="evidence" value="ECO:0007669"/>
    <property type="project" value="TreeGrafter"/>
</dbReference>
<keyword evidence="7" id="KW-0072">Autophagy</keyword>
<keyword evidence="14" id="KW-1185">Reference proteome</keyword>
<feature type="compositionally biased region" description="Low complexity" evidence="12">
    <location>
        <begin position="2077"/>
        <end position="2088"/>
    </location>
</feature>
<feature type="compositionally biased region" description="Low complexity" evidence="12">
    <location>
        <begin position="1569"/>
        <end position="1617"/>
    </location>
</feature>
<evidence type="ECO:0000313" key="13">
    <source>
        <dbReference type="EMBL" id="SAM03361.1"/>
    </source>
</evidence>
<evidence type="ECO:0000256" key="9">
    <source>
        <dbReference type="ARBA" id="ARBA00023136"/>
    </source>
</evidence>
<evidence type="ECO:0000256" key="10">
    <source>
        <dbReference type="ARBA" id="ARBA00024479"/>
    </source>
</evidence>
<feature type="compositionally biased region" description="Basic residues" evidence="12">
    <location>
        <begin position="1392"/>
        <end position="1401"/>
    </location>
</feature>
<feature type="compositionally biased region" description="Polar residues" evidence="12">
    <location>
        <begin position="681"/>
        <end position="695"/>
    </location>
</feature>
<evidence type="ECO:0000256" key="7">
    <source>
        <dbReference type="ARBA" id="ARBA00023006"/>
    </source>
</evidence>
<feature type="region of interest" description="Disordered" evidence="12">
    <location>
        <begin position="1845"/>
        <end position="1873"/>
    </location>
</feature>
<feature type="compositionally biased region" description="Low complexity" evidence="12">
    <location>
        <begin position="1693"/>
        <end position="1702"/>
    </location>
</feature>
<name>A0A163JVF9_ABSGL</name>
<feature type="compositionally biased region" description="Polar residues" evidence="12">
    <location>
        <begin position="1678"/>
        <end position="1688"/>
    </location>
</feature>
<feature type="region of interest" description="Disordered" evidence="12">
    <location>
        <begin position="450"/>
        <end position="528"/>
    </location>
</feature>
<evidence type="ECO:0000256" key="2">
    <source>
        <dbReference type="ARBA" id="ARBA00004623"/>
    </source>
</evidence>
<dbReference type="Proteomes" id="UP000078561">
    <property type="component" value="Unassembled WGS sequence"/>
</dbReference>
<dbReference type="GO" id="GO:0034045">
    <property type="term" value="C:phagophore assembly site membrane"/>
    <property type="evidence" value="ECO:0007669"/>
    <property type="project" value="UniProtKB-SubCell"/>
</dbReference>
<feature type="region of interest" description="Disordered" evidence="12">
    <location>
        <begin position="680"/>
        <end position="705"/>
    </location>
</feature>
<evidence type="ECO:0000256" key="4">
    <source>
        <dbReference type="ARBA" id="ARBA00018070"/>
    </source>
</evidence>
<dbReference type="OMA" id="VWKLYDG"/>
<feature type="compositionally biased region" description="Low complexity" evidence="12">
    <location>
        <begin position="1436"/>
        <end position="1450"/>
    </location>
</feature>
<feature type="region of interest" description="Disordered" evidence="12">
    <location>
        <begin position="1385"/>
        <end position="1404"/>
    </location>
</feature>
<dbReference type="PANTHER" id="PTHR13190">
    <property type="entry name" value="AUTOPHAGY-RELATED 2, ISOFORM A"/>
    <property type="match status" value="1"/>
</dbReference>
<feature type="compositionally biased region" description="Polar residues" evidence="12">
    <location>
        <begin position="2052"/>
        <end position="2070"/>
    </location>
</feature>
<feature type="region of interest" description="Disordered" evidence="12">
    <location>
        <begin position="1420"/>
        <end position="1450"/>
    </location>
</feature>
<dbReference type="Pfam" id="PF13329">
    <property type="entry name" value="ATG2_CAD"/>
    <property type="match status" value="3"/>
</dbReference>
<feature type="region of interest" description="Disordered" evidence="12">
    <location>
        <begin position="1569"/>
        <end position="1634"/>
    </location>
</feature>
<reference evidence="13" key="1">
    <citation type="submission" date="2016-04" db="EMBL/GenBank/DDBJ databases">
        <authorList>
            <person name="Evans L.H."/>
            <person name="Alamgir A."/>
            <person name="Owens N."/>
            <person name="Weber N.D."/>
            <person name="Virtaneva K."/>
            <person name="Barbian K."/>
            <person name="Babar A."/>
            <person name="Rosenke K."/>
        </authorList>
    </citation>
    <scope>NUCLEOTIDE SEQUENCE [LARGE SCALE GENOMIC DNA]</scope>
    <source>
        <strain evidence="13">CBS 101.48</strain>
    </source>
</reference>
<accession>A0A163JVF9</accession>
<feature type="region of interest" description="Disordered" evidence="12">
    <location>
        <begin position="1468"/>
        <end position="1491"/>
    </location>
</feature>
<feature type="compositionally biased region" description="Low complexity" evidence="12">
    <location>
        <begin position="398"/>
        <end position="410"/>
    </location>
</feature>
<gene>
    <name evidence="13" type="primary">ABSGL_09179.1 scaffold 10682</name>
</gene>
<dbReference type="GO" id="GO:0006869">
    <property type="term" value="P:lipid transport"/>
    <property type="evidence" value="ECO:0007669"/>
    <property type="project" value="UniProtKB-KW"/>
</dbReference>
<feature type="region of interest" description="Disordered" evidence="12">
    <location>
        <begin position="2037"/>
        <end position="2088"/>
    </location>
</feature>
<feature type="compositionally biased region" description="Low complexity" evidence="12">
    <location>
        <begin position="455"/>
        <end position="477"/>
    </location>
</feature>
<dbReference type="GO" id="GO:0000045">
    <property type="term" value="P:autophagosome assembly"/>
    <property type="evidence" value="ECO:0007669"/>
    <property type="project" value="TreeGrafter"/>
</dbReference>
<evidence type="ECO:0000256" key="11">
    <source>
        <dbReference type="ARBA" id="ARBA00024615"/>
    </source>
</evidence>
<feature type="compositionally biased region" description="Basic residues" evidence="12">
    <location>
        <begin position="1703"/>
        <end position="1720"/>
    </location>
</feature>
<comment type="subcellular location">
    <subcellularLocation>
        <location evidence="1">Endoplasmic reticulum membrane</location>
        <topology evidence="1">Peripheral membrane protein</topology>
    </subcellularLocation>
    <subcellularLocation>
        <location evidence="2">Preautophagosomal structure membrane</location>
        <topology evidence="2">Peripheral membrane protein</topology>
    </subcellularLocation>
</comment>
<organism evidence="13">
    <name type="scientific">Absidia glauca</name>
    <name type="common">Pin mould</name>
    <dbReference type="NCBI Taxonomy" id="4829"/>
    <lineage>
        <taxon>Eukaryota</taxon>
        <taxon>Fungi</taxon>
        <taxon>Fungi incertae sedis</taxon>
        <taxon>Mucoromycota</taxon>
        <taxon>Mucoromycotina</taxon>
        <taxon>Mucoromycetes</taxon>
        <taxon>Mucorales</taxon>
        <taxon>Cunninghamellaceae</taxon>
        <taxon>Absidia</taxon>
    </lineage>
</organism>
<dbReference type="InterPro" id="IPR026849">
    <property type="entry name" value="ATG2"/>
</dbReference>
<protein>
    <recommendedName>
        <fullName evidence="4">Autophagy-related protein 2</fullName>
    </recommendedName>
</protein>
<keyword evidence="8" id="KW-0445">Lipid transport</keyword>
<evidence type="ECO:0000256" key="6">
    <source>
        <dbReference type="ARBA" id="ARBA00022824"/>
    </source>
</evidence>
<dbReference type="GO" id="GO:0043495">
    <property type="term" value="F:protein-membrane adaptor activity"/>
    <property type="evidence" value="ECO:0007669"/>
    <property type="project" value="TreeGrafter"/>
</dbReference>
<dbReference type="GO" id="GO:0061723">
    <property type="term" value="P:glycophagy"/>
    <property type="evidence" value="ECO:0007669"/>
    <property type="project" value="TreeGrafter"/>
</dbReference>
<evidence type="ECO:0000256" key="12">
    <source>
        <dbReference type="SAM" id="MobiDB-lite"/>
    </source>
</evidence>
<dbReference type="EMBL" id="LT554077">
    <property type="protein sequence ID" value="SAM03361.1"/>
    <property type="molecule type" value="Genomic_DNA"/>
</dbReference>
<evidence type="ECO:0000256" key="3">
    <source>
        <dbReference type="ARBA" id="ARBA00009714"/>
    </source>
</evidence>
<feature type="compositionally biased region" description="Low complexity" evidence="12">
    <location>
        <begin position="1845"/>
        <end position="1865"/>
    </location>
</feature>
<evidence type="ECO:0000256" key="8">
    <source>
        <dbReference type="ARBA" id="ARBA00023055"/>
    </source>
</evidence>
<evidence type="ECO:0000256" key="5">
    <source>
        <dbReference type="ARBA" id="ARBA00022448"/>
    </source>
</evidence>
<evidence type="ECO:0000313" key="14">
    <source>
        <dbReference type="Proteomes" id="UP000078561"/>
    </source>
</evidence>
<comment type="catalytic activity">
    <reaction evidence="11">
        <text>a 1,2-diacyl-sn-glycero-3-phosphoethanolamine(in) = a 1,2-diacyl-sn-glycero-3-phosphoethanolamine(out)</text>
        <dbReference type="Rhea" id="RHEA:38895"/>
        <dbReference type="ChEBI" id="CHEBI:64612"/>
    </reaction>
</comment>
<dbReference type="OrthoDB" id="18982at2759"/>
<feature type="compositionally biased region" description="Basic residues" evidence="12">
    <location>
        <begin position="1478"/>
        <end position="1490"/>
    </location>
</feature>
<keyword evidence="9" id="KW-0472">Membrane</keyword>
<dbReference type="GO" id="GO:0061709">
    <property type="term" value="P:reticulophagy"/>
    <property type="evidence" value="ECO:0007669"/>
    <property type="project" value="TreeGrafter"/>
</dbReference>
<evidence type="ECO:0000256" key="1">
    <source>
        <dbReference type="ARBA" id="ARBA00004406"/>
    </source>
</evidence>
<comment type="catalytic activity">
    <reaction evidence="10">
        <text>a 1,2-diacyl-sn-glycero-3-phospho-L-serine(in) = a 1,2-diacyl-sn-glycero-3-phospho-L-serine(out)</text>
        <dbReference type="Rhea" id="RHEA:38663"/>
        <dbReference type="ChEBI" id="CHEBI:57262"/>
    </reaction>
</comment>
<feature type="region of interest" description="Disordered" evidence="12">
    <location>
        <begin position="393"/>
        <end position="421"/>
    </location>
</feature>
<dbReference type="InParanoid" id="A0A163JVF9"/>
<dbReference type="GO" id="GO:0061908">
    <property type="term" value="C:phagophore"/>
    <property type="evidence" value="ECO:0007669"/>
    <property type="project" value="TreeGrafter"/>
</dbReference>
<dbReference type="GO" id="GO:0032266">
    <property type="term" value="F:phosphatidylinositol-3-phosphate binding"/>
    <property type="evidence" value="ECO:0007669"/>
    <property type="project" value="TreeGrafter"/>
</dbReference>